<organism evidence="2 3">
    <name type="scientific">Nonomuraea helvata</name>
    <dbReference type="NCBI Taxonomy" id="37484"/>
    <lineage>
        <taxon>Bacteria</taxon>
        <taxon>Bacillati</taxon>
        <taxon>Actinomycetota</taxon>
        <taxon>Actinomycetes</taxon>
        <taxon>Streptosporangiales</taxon>
        <taxon>Streptosporangiaceae</taxon>
        <taxon>Nonomuraea</taxon>
    </lineage>
</organism>
<dbReference type="EC" id="2.1.1.-" evidence="2"/>
<dbReference type="RefSeq" id="WP_345000451.1">
    <property type="nucleotide sequence ID" value="NZ_BAAAXV010000009.1"/>
</dbReference>
<dbReference type="EMBL" id="JBHMBW010000034">
    <property type="protein sequence ID" value="MFB9627508.1"/>
    <property type="molecule type" value="Genomic_DNA"/>
</dbReference>
<name>A0ABV5S752_9ACTN</name>
<gene>
    <name evidence="2" type="ORF">ACFFSA_30885</name>
</gene>
<proteinExistence type="predicted"/>
<sequence>MDSRRATQVTSTGPGIPGDAPSIARVYDAVTKGKDNRASDRDVVKAMTKIAPELPEAARANLEFVPRGVEAVSELGVTQWLNLGCGLPQVGEETTLETARRIHSNARVAYVDNDPSVAIFGRALLAVEGATVLEADARDVDTVLAHVRGFLDLRRPVGIVATALAHFWPDEQKPGDILRRYMAAFPGGYLVFSHARDDLLTADERDRLLTAYKRTADIYPRPFDTIRSMFLDGLPLLEPGLVEASTWRSTDPIARDVGRAHFLAAVAAFGSCAEQTVKEKEPEGAA</sequence>
<evidence type="ECO:0000313" key="2">
    <source>
        <dbReference type="EMBL" id="MFB9627508.1"/>
    </source>
</evidence>
<keyword evidence="2" id="KW-0808">Transferase</keyword>
<evidence type="ECO:0000313" key="3">
    <source>
        <dbReference type="Proteomes" id="UP001589532"/>
    </source>
</evidence>
<evidence type="ECO:0000256" key="1">
    <source>
        <dbReference type="SAM" id="MobiDB-lite"/>
    </source>
</evidence>
<dbReference type="InterPro" id="IPR006764">
    <property type="entry name" value="SAM_dep_MeTrfase_SAV2177_type"/>
</dbReference>
<feature type="region of interest" description="Disordered" evidence="1">
    <location>
        <begin position="1"/>
        <end position="22"/>
    </location>
</feature>
<dbReference type="Pfam" id="PF04672">
    <property type="entry name" value="Methyltransf_19"/>
    <property type="match status" value="1"/>
</dbReference>
<dbReference type="InterPro" id="IPR029063">
    <property type="entry name" value="SAM-dependent_MTases_sf"/>
</dbReference>
<keyword evidence="2" id="KW-0489">Methyltransferase</keyword>
<keyword evidence="3" id="KW-1185">Reference proteome</keyword>
<dbReference type="GO" id="GO:0008168">
    <property type="term" value="F:methyltransferase activity"/>
    <property type="evidence" value="ECO:0007669"/>
    <property type="project" value="UniProtKB-KW"/>
</dbReference>
<dbReference type="SUPFAM" id="SSF53335">
    <property type="entry name" value="S-adenosyl-L-methionine-dependent methyltransferases"/>
    <property type="match status" value="1"/>
</dbReference>
<reference evidence="2 3" key="1">
    <citation type="submission" date="2024-09" db="EMBL/GenBank/DDBJ databases">
        <authorList>
            <person name="Sun Q."/>
            <person name="Mori K."/>
        </authorList>
    </citation>
    <scope>NUCLEOTIDE SEQUENCE [LARGE SCALE GENOMIC DNA]</scope>
    <source>
        <strain evidence="2 3">JCM 3143</strain>
    </source>
</reference>
<protein>
    <submittedName>
        <fullName evidence="2">SAM-dependent methyltransferase</fullName>
        <ecNumber evidence="2">2.1.1.-</ecNumber>
    </submittedName>
</protein>
<comment type="caution">
    <text evidence="2">The sequence shown here is derived from an EMBL/GenBank/DDBJ whole genome shotgun (WGS) entry which is preliminary data.</text>
</comment>
<dbReference type="Gene3D" id="3.40.50.150">
    <property type="entry name" value="Vaccinia Virus protein VP39"/>
    <property type="match status" value="1"/>
</dbReference>
<dbReference type="PIRSF" id="PIRSF017393">
    <property type="entry name" value="MTase_SAV2177"/>
    <property type="match status" value="1"/>
</dbReference>
<feature type="compositionally biased region" description="Polar residues" evidence="1">
    <location>
        <begin position="1"/>
        <end position="13"/>
    </location>
</feature>
<accession>A0ABV5S752</accession>
<dbReference type="GO" id="GO:0032259">
    <property type="term" value="P:methylation"/>
    <property type="evidence" value="ECO:0007669"/>
    <property type="project" value="UniProtKB-KW"/>
</dbReference>
<dbReference type="Proteomes" id="UP001589532">
    <property type="component" value="Unassembled WGS sequence"/>
</dbReference>